<protein>
    <recommendedName>
        <fullName evidence="3">DMT family transporter</fullName>
    </recommendedName>
</protein>
<dbReference type="EMBL" id="VSSQ01012703">
    <property type="protein sequence ID" value="MPM49859.1"/>
    <property type="molecule type" value="Genomic_DNA"/>
</dbReference>
<evidence type="ECO:0008006" key="3">
    <source>
        <dbReference type="Google" id="ProtNLM"/>
    </source>
</evidence>
<dbReference type="Pfam" id="PF04657">
    <property type="entry name" value="DMT_YdcZ"/>
    <property type="match status" value="2"/>
</dbReference>
<evidence type="ECO:0000313" key="2">
    <source>
        <dbReference type="EMBL" id="MPM49859.1"/>
    </source>
</evidence>
<name>A0A645A9J1_9ZZZZ</name>
<reference evidence="2" key="1">
    <citation type="submission" date="2019-08" db="EMBL/GenBank/DDBJ databases">
        <authorList>
            <person name="Kucharzyk K."/>
            <person name="Murdoch R.W."/>
            <person name="Higgins S."/>
            <person name="Loffler F."/>
        </authorList>
    </citation>
    <scope>NUCLEOTIDE SEQUENCE</scope>
</reference>
<feature type="transmembrane region" description="Helical" evidence="1">
    <location>
        <begin position="233"/>
        <end position="255"/>
    </location>
</feature>
<proteinExistence type="predicted"/>
<feature type="transmembrane region" description="Helical" evidence="1">
    <location>
        <begin position="34"/>
        <end position="50"/>
    </location>
</feature>
<dbReference type="PANTHER" id="PTHR34821:SF2">
    <property type="entry name" value="INNER MEMBRANE PROTEIN YDCZ"/>
    <property type="match status" value="1"/>
</dbReference>
<dbReference type="PANTHER" id="PTHR34821">
    <property type="entry name" value="INNER MEMBRANE PROTEIN YDCZ"/>
    <property type="match status" value="1"/>
</dbReference>
<feature type="transmembrane region" description="Helical" evidence="1">
    <location>
        <begin position="143"/>
        <end position="162"/>
    </location>
</feature>
<dbReference type="AlphaFoldDB" id="A0A645A9J1"/>
<comment type="caution">
    <text evidence="2">The sequence shown here is derived from an EMBL/GenBank/DDBJ whole genome shotgun (WGS) entry which is preliminary data.</text>
</comment>
<organism evidence="2">
    <name type="scientific">bioreactor metagenome</name>
    <dbReference type="NCBI Taxonomy" id="1076179"/>
    <lineage>
        <taxon>unclassified sequences</taxon>
        <taxon>metagenomes</taxon>
        <taxon>ecological metagenomes</taxon>
    </lineage>
</organism>
<feature type="transmembrane region" description="Helical" evidence="1">
    <location>
        <begin position="121"/>
        <end position="137"/>
    </location>
</feature>
<feature type="transmembrane region" description="Helical" evidence="1">
    <location>
        <begin position="62"/>
        <end position="81"/>
    </location>
</feature>
<dbReference type="GO" id="GO:0005886">
    <property type="term" value="C:plasma membrane"/>
    <property type="evidence" value="ECO:0007669"/>
    <property type="project" value="TreeGrafter"/>
</dbReference>
<keyword evidence="1" id="KW-1133">Transmembrane helix</keyword>
<keyword evidence="1" id="KW-0472">Membrane</keyword>
<dbReference type="InterPro" id="IPR006750">
    <property type="entry name" value="YdcZ"/>
</dbReference>
<gene>
    <name evidence="2" type="ORF">SDC9_96592</name>
</gene>
<accession>A0A645A9J1</accession>
<feature type="transmembrane region" description="Helical" evidence="1">
    <location>
        <begin position="87"/>
        <end position="109"/>
    </location>
</feature>
<feature type="transmembrane region" description="Helical" evidence="1">
    <location>
        <begin position="208"/>
        <end position="226"/>
    </location>
</feature>
<keyword evidence="1" id="KW-0812">Transmembrane</keyword>
<feature type="transmembrane region" description="Helical" evidence="1">
    <location>
        <begin position="261"/>
        <end position="280"/>
    </location>
</feature>
<evidence type="ECO:0000256" key="1">
    <source>
        <dbReference type="SAM" id="Phobius"/>
    </source>
</evidence>
<feature type="transmembrane region" description="Helical" evidence="1">
    <location>
        <begin position="174"/>
        <end position="193"/>
    </location>
</feature>
<sequence>MYYLLSLLSGVLISVMLVFNGSLTAQYGVNSSTVIIHIVGLILIAIIILLKKDLKIKKLPFYFFLGGLVGVGPTAFTNIAFGRISVSAILALELLGQSITGIIFDNFGLLGIKKRKFRKRSLLGIGLILIGIISMITDFDLMAVTVYFSSSILLVIAQILNAKLSEETSVCTSTFFNYIVGLAAAIPICLLLGRNEPMFTNFSFSPEILIYLGGVLGVCIVLISNITILKISVFYMTLFIFIGQIFSGIIIDAILTQSFSMPNLIGGIFTSAGLILNLVLDKKLQ</sequence>